<keyword evidence="6" id="KW-0648">Protein biosynthesis</keyword>
<feature type="repeat" description="WD" evidence="10">
    <location>
        <begin position="552"/>
        <end position="593"/>
    </location>
</feature>
<dbReference type="PROSITE" id="PS50082">
    <property type="entry name" value="WD_REPEATS_2"/>
    <property type="match status" value="5"/>
</dbReference>
<evidence type="ECO:0000256" key="4">
    <source>
        <dbReference type="ARBA" id="ARBA00022574"/>
    </source>
</evidence>
<dbReference type="PROSITE" id="PS00678">
    <property type="entry name" value="WD_REPEATS_1"/>
    <property type="match status" value="1"/>
</dbReference>
<protein>
    <recommendedName>
        <fullName evidence="9">Actin-interacting protein 1</fullName>
    </recommendedName>
</protein>
<sequence length="631" mass="68897">MSIFGNAQLRRCANLLTHFRVNQPASKSLEMSFTLEACYATLPRTTRGQHIVIGGDPKGKNFLYTNGNSIIIRNIEDPSIADVYTQHSCQTTVAKYSPSGFYIASGDTSGKVRIWDTVNKEHILKNEFTPFAGKVCDLAWSSDNQRIVAVGEGKEKFGHVFNADTGTSTGEIRGMTKPINACDFKPTRPFRIATASEDMSVSFFKGPPFKYESNFTEHTRFVNAIKYAPDGSVFISGGADGKAFVFDGASGEKIGELGPPAHKGGIYGLSFSPDSKEVLTVSGDKTCKIFNVETKQCVVEFPMGTRIEDMQVGCLWQGDYLISVSLSGHINYLDRNNPSQPSRIVKGHSKPITALALTEDHSVAFTGASDGQILKWNINNGQCEEMKGKGHNNQIQDLQIQDDVITSVSMDDTIRMTPVTSGEYNSNSSSLESQPRKVSVASGGLSVVACVNHMSVLRNGNKVFSLKVDFEPLCVAINPGLTEVVAGGAFDQNIHVYSLNGDTLSETQTIAMTGSVQDLKFSPNGQYLASADSNRKVSLFEMPGYKSKPTMWGYHTAKVNTIAWTPDGTKLGSGSLDTNLEIWNTEQLNKHITIRGAHPQNQITRVAWLDGNTLISVGQDSCIRKWKITHH</sequence>
<dbReference type="AlphaFoldDB" id="A0A8S4NQU4"/>
<feature type="repeat" description="WD" evidence="10">
    <location>
        <begin position="345"/>
        <end position="386"/>
    </location>
</feature>
<dbReference type="PANTHER" id="PTHR19856">
    <property type="entry name" value="WD-REPEATCONTAINING PROTEIN WDR1"/>
    <property type="match status" value="1"/>
</dbReference>
<evidence type="ECO:0000256" key="2">
    <source>
        <dbReference type="ARBA" id="ARBA00022490"/>
    </source>
</evidence>
<evidence type="ECO:0000313" key="13">
    <source>
        <dbReference type="Proteomes" id="UP000749559"/>
    </source>
</evidence>
<dbReference type="FunFam" id="2.130.10.10:FF:000167">
    <property type="entry name" value="Actin-interacting protein 1"/>
    <property type="match status" value="1"/>
</dbReference>
<dbReference type="Proteomes" id="UP000749559">
    <property type="component" value="Unassembled WGS sequence"/>
</dbReference>
<feature type="repeat" description="WD" evidence="10">
    <location>
        <begin position="215"/>
        <end position="256"/>
    </location>
</feature>
<evidence type="ECO:0000256" key="6">
    <source>
        <dbReference type="ARBA" id="ARBA00022917"/>
    </source>
</evidence>
<dbReference type="SMART" id="SM00320">
    <property type="entry name" value="WD40"/>
    <property type="match status" value="11"/>
</dbReference>
<dbReference type="GO" id="GO:0030833">
    <property type="term" value="P:regulation of actin filament polymerization"/>
    <property type="evidence" value="ECO:0007669"/>
    <property type="project" value="UniProtKB-ARBA"/>
</dbReference>
<keyword evidence="13" id="KW-1185">Reference proteome</keyword>
<accession>A0A8S4NQU4</accession>
<evidence type="ECO:0000256" key="8">
    <source>
        <dbReference type="ARBA" id="ARBA00038366"/>
    </source>
</evidence>
<dbReference type="OrthoDB" id="2306at2759"/>
<evidence type="ECO:0000313" key="12">
    <source>
        <dbReference type="EMBL" id="CAH1783257.1"/>
    </source>
</evidence>
<keyword evidence="7" id="KW-0009">Actin-binding</keyword>
<evidence type="ECO:0000256" key="7">
    <source>
        <dbReference type="ARBA" id="ARBA00023203"/>
    </source>
</evidence>
<feature type="domain" description="Translation initiation factor beta propellor-like" evidence="11">
    <location>
        <begin position="490"/>
        <end position="595"/>
    </location>
</feature>
<dbReference type="InterPro" id="IPR013979">
    <property type="entry name" value="TIF_beta_prop-like"/>
</dbReference>
<dbReference type="GO" id="GO:0030864">
    <property type="term" value="C:cortical actin cytoskeleton"/>
    <property type="evidence" value="ECO:0007669"/>
    <property type="project" value="TreeGrafter"/>
</dbReference>
<organism evidence="12 13">
    <name type="scientific">Owenia fusiformis</name>
    <name type="common">Polychaete worm</name>
    <dbReference type="NCBI Taxonomy" id="6347"/>
    <lineage>
        <taxon>Eukaryota</taxon>
        <taxon>Metazoa</taxon>
        <taxon>Spiralia</taxon>
        <taxon>Lophotrochozoa</taxon>
        <taxon>Annelida</taxon>
        <taxon>Polychaeta</taxon>
        <taxon>Sedentaria</taxon>
        <taxon>Canalipalpata</taxon>
        <taxon>Sabellida</taxon>
        <taxon>Oweniida</taxon>
        <taxon>Oweniidae</taxon>
        <taxon>Owenia</taxon>
    </lineage>
</organism>
<dbReference type="Pfam" id="PF08662">
    <property type="entry name" value="eIF2A"/>
    <property type="match status" value="1"/>
</dbReference>
<proteinExistence type="inferred from homology"/>
<dbReference type="EMBL" id="CAIIXF020000005">
    <property type="protein sequence ID" value="CAH1783257.1"/>
    <property type="molecule type" value="Genomic_DNA"/>
</dbReference>
<dbReference type="Pfam" id="PF00400">
    <property type="entry name" value="WD40"/>
    <property type="match status" value="5"/>
</dbReference>
<dbReference type="GO" id="GO:0045214">
    <property type="term" value="P:sarcomere organization"/>
    <property type="evidence" value="ECO:0007669"/>
    <property type="project" value="TreeGrafter"/>
</dbReference>
<dbReference type="InterPro" id="IPR001680">
    <property type="entry name" value="WD40_rpt"/>
</dbReference>
<dbReference type="GO" id="GO:0003743">
    <property type="term" value="F:translation initiation factor activity"/>
    <property type="evidence" value="ECO:0007669"/>
    <property type="project" value="UniProtKB-KW"/>
</dbReference>
<dbReference type="GO" id="GO:0040011">
    <property type="term" value="P:locomotion"/>
    <property type="evidence" value="ECO:0007669"/>
    <property type="project" value="TreeGrafter"/>
</dbReference>
<evidence type="ECO:0000256" key="9">
    <source>
        <dbReference type="ARBA" id="ARBA00067845"/>
    </source>
</evidence>
<dbReference type="PANTHER" id="PTHR19856:SF0">
    <property type="entry name" value="WD REPEAT-CONTAINING PROTEIN 1"/>
    <property type="match status" value="1"/>
</dbReference>
<feature type="repeat" description="WD" evidence="10">
    <location>
        <begin position="259"/>
        <end position="300"/>
    </location>
</feature>
<dbReference type="FunFam" id="2.130.10.10:FF:000097">
    <property type="entry name" value="WD repeat domain 1"/>
    <property type="match status" value="1"/>
</dbReference>
<reference evidence="12" key="1">
    <citation type="submission" date="2022-03" db="EMBL/GenBank/DDBJ databases">
        <authorList>
            <person name="Martin C."/>
        </authorList>
    </citation>
    <scope>NUCLEOTIDE SEQUENCE</scope>
</reference>
<comment type="subcellular location">
    <subcellularLocation>
        <location evidence="1">Cytoplasm</location>
    </subcellularLocation>
</comment>
<dbReference type="PROSITE" id="PS50294">
    <property type="entry name" value="WD_REPEATS_REGION"/>
    <property type="match status" value="4"/>
</dbReference>
<evidence type="ECO:0000256" key="3">
    <source>
        <dbReference type="ARBA" id="ARBA00022540"/>
    </source>
</evidence>
<dbReference type="Gene3D" id="2.130.10.10">
    <property type="entry name" value="YVTN repeat-like/Quinoprotein amine dehydrogenase"/>
    <property type="match status" value="2"/>
</dbReference>
<dbReference type="SUPFAM" id="SSF50978">
    <property type="entry name" value="WD40 repeat-like"/>
    <property type="match status" value="1"/>
</dbReference>
<evidence type="ECO:0000256" key="1">
    <source>
        <dbReference type="ARBA" id="ARBA00004496"/>
    </source>
</evidence>
<dbReference type="GO" id="GO:0030042">
    <property type="term" value="P:actin filament depolymerization"/>
    <property type="evidence" value="ECO:0007669"/>
    <property type="project" value="TreeGrafter"/>
</dbReference>
<keyword evidence="3" id="KW-0396">Initiation factor</keyword>
<comment type="caution">
    <text evidence="12">The sequence shown here is derived from an EMBL/GenBank/DDBJ whole genome shotgun (WGS) entry which is preliminary data.</text>
</comment>
<dbReference type="GO" id="GO:0051015">
    <property type="term" value="F:actin filament binding"/>
    <property type="evidence" value="ECO:0007669"/>
    <property type="project" value="TreeGrafter"/>
</dbReference>
<comment type="similarity">
    <text evidence="8">Belongs to the WD repeat AIP1 family.</text>
</comment>
<evidence type="ECO:0000256" key="10">
    <source>
        <dbReference type="PROSITE-ProRule" id="PRU00221"/>
    </source>
</evidence>
<feature type="repeat" description="WD" evidence="10">
    <location>
        <begin position="84"/>
        <end position="125"/>
    </location>
</feature>
<keyword evidence="4 10" id="KW-0853">WD repeat</keyword>
<evidence type="ECO:0000259" key="11">
    <source>
        <dbReference type="Pfam" id="PF08662"/>
    </source>
</evidence>
<dbReference type="InterPro" id="IPR036322">
    <property type="entry name" value="WD40_repeat_dom_sf"/>
</dbReference>
<dbReference type="InterPro" id="IPR019775">
    <property type="entry name" value="WD40_repeat_CS"/>
</dbReference>
<dbReference type="InterPro" id="IPR015943">
    <property type="entry name" value="WD40/YVTN_repeat-like_dom_sf"/>
</dbReference>
<keyword evidence="2" id="KW-0963">Cytoplasm</keyword>
<keyword evidence="5" id="KW-0677">Repeat</keyword>
<dbReference type="InterPro" id="IPR011047">
    <property type="entry name" value="Quinoprotein_ADH-like_sf"/>
</dbReference>
<dbReference type="GO" id="GO:0030834">
    <property type="term" value="P:regulation of actin filament depolymerization"/>
    <property type="evidence" value="ECO:0007669"/>
    <property type="project" value="UniProtKB-ARBA"/>
</dbReference>
<evidence type="ECO:0000256" key="5">
    <source>
        <dbReference type="ARBA" id="ARBA00022737"/>
    </source>
</evidence>
<gene>
    <name evidence="12" type="ORF">OFUS_LOCUS9614</name>
</gene>
<dbReference type="CDD" id="cd00200">
    <property type="entry name" value="WD40"/>
    <property type="match status" value="2"/>
</dbReference>
<name>A0A8S4NQU4_OWEFU</name>
<dbReference type="SUPFAM" id="SSF50998">
    <property type="entry name" value="Quinoprotein alcohol dehydrogenase-like"/>
    <property type="match status" value="1"/>
</dbReference>